<evidence type="ECO:0000313" key="2">
    <source>
        <dbReference type="EMBL" id="OAQ75315.1"/>
    </source>
</evidence>
<evidence type="ECO:0000313" key="3">
    <source>
        <dbReference type="Proteomes" id="UP000078240"/>
    </source>
</evidence>
<protein>
    <submittedName>
        <fullName evidence="2">Uncharacterized protein</fullName>
    </submittedName>
</protein>
<dbReference type="AlphaFoldDB" id="A0A179GBY2"/>
<accession>A0A179GBY2</accession>
<proteinExistence type="predicted"/>
<feature type="region of interest" description="Disordered" evidence="1">
    <location>
        <begin position="83"/>
        <end position="110"/>
    </location>
</feature>
<gene>
    <name evidence="2" type="ORF">VFPBJ_09290</name>
</gene>
<sequence>MHEECSRLTWLGVGTDKQREPLDAHPTPETLGACEHQCQWLYPFVGFQIRLQVSIPPPMPRLLRPLAAPRAWDAAGAVRHDDLRSVFPPSGQEAEGGRTASLTDERHPAP</sequence>
<dbReference type="Proteomes" id="UP000078240">
    <property type="component" value="Unassembled WGS sequence"/>
</dbReference>
<feature type="region of interest" description="Disordered" evidence="1">
    <location>
        <begin position="1"/>
        <end position="28"/>
    </location>
</feature>
<organism evidence="2 3">
    <name type="scientific">Purpureocillium lilacinum</name>
    <name type="common">Paecilomyces lilacinus</name>
    <dbReference type="NCBI Taxonomy" id="33203"/>
    <lineage>
        <taxon>Eukaryota</taxon>
        <taxon>Fungi</taxon>
        <taxon>Dikarya</taxon>
        <taxon>Ascomycota</taxon>
        <taxon>Pezizomycotina</taxon>
        <taxon>Sordariomycetes</taxon>
        <taxon>Hypocreomycetidae</taxon>
        <taxon>Hypocreales</taxon>
        <taxon>Ophiocordycipitaceae</taxon>
        <taxon>Purpureocillium</taxon>
    </lineage>
</organism>
<evidence type="ECO:0000256" key="1">
    <source>
        <dbReference type="SAM" id="MobiDB-lite"/>
    </source>
</evidence>
<comment type="caution">
    <text evidence="2">The sequence shown here is derived from an EMBL/GenBank/DDBJ whole genome shotgun (WGS) entry which is preliminary data.</text>
</comment>
<dbReference type="EMBL" id="LSBH01000008">
    <property type="protein sequence ID" value="OAQ75315.1"/>
    <property type="molecule type" value="Genomic_DNA"/>
</dbReference>
<name>A0A179GBY2_PURLI</name>
<reference evidence="2 3" key="1">
    <citation type="submission" date="2016-01" db="EMBL/GenBank/DDBJ databases">
        <title>Biosynthesis of antibiotic leucinostatins and their inhibition on Phytophthora in bio-control Purpureocillium lilacinum.</title>
        <authorList>
            <person name="Wang G."/>
            <person name="Liu Z."/>
            <person name="Lin R."/>
            <person name="Li E."/>
            <person name="Mao Z."/>
            <person name="Ling J."/>
            <person name="Yin W."/>
            <person name="Xie B."/>
        </authorList>
    </citation>
    <scope>NUCLEOTIDE SEQUENCE [LARGE SCALE GENOMIC DNA]</scope>
    <source>
        <strain evidence="2">PLBJ-1</strain>
    </source>
</reference>